<evidence type="ECO:0008006" key="3">
    <source>
        <dbReference type="Google" id="ProtNLM"/>
    </source>
</evidence>
<evidence type="ECO:0000313" key="1">
    <source>
        <dbReference type="EMBL" id="OHB11730.1"/>
    </source>
</evidence>
<proteinExistence type="predicted"/>
<dbReference type="EMBL" id="MHWT01000028">
    <property type="protein sequence ID" value="OHB11730.1"/>
    <property type="molecule type" value="Genomic_DNA"/>
</dbReference>
<gene>
    <name evidence="1" type="ORF">A3G99_03145</name>
</gene>
<name>A0A1G2UQW4_9BACT</name>
<protein>
    <recommendedName>
        <fullName evidence="3">Transglycosylase SLT domain-containing protein</fullName>
    </recommendedName>
</protein>
<sequence>MVLSNMAGIGNTISVSSLPTVENSSYKVVKEISNQEIESLLSTEQYIKQYFKDIPIMIEIARCESTFRQLDLDGEIHRGRVNSEDVGVMQINERYHLNQAEKKDYNIYTIEGNTAYARDLYERQGTQPWNSSRACWGKYENRNLAVNI</sequence>
<reference evidence="1 2" key="1">
    <citation type="journal article" date="2016" name="Nat. Commun.">
        <title>Thousands of microbial genomes shed light on interconnected biogeochemical processes in an aquifer system.</title>
        <authorList>
            <person name="Anantharaman K."/>
            <person name="Brown C.T."/>
            <person name="Hug L.A."/>
            <person name="Sharon I."/>
            <person name="Castelle C.J."/>
            <person name="Probst A.J."/>
            <person name="Thomas B.C."/>
            <person name="Singh A."/>
            <person name="Wilkins M.J."/>
            <person name="Karaoz U."/>
            <person name="Brodie E.L."/>
            <person name="Williams K.H."/>
            <person name="Hubbard S.S."/>
            <person name="Banfield J.F."/>
        </authorList>
    </citation>
    <scope>NUCLEOTIDE SEQUENCE [LARGE SCALE GENOMIC DNA]</scope>
</reference>
<organism evidence="1 2">
    <name type="scientific">Candidatus Zambryskibacteria bacterium RIFCSPLOWO2_12_FULL_39_23</name>
    <dbReference type="NCBI Taxonomy" id="1802776"/>
    <lineage>
        <taxon>Bacteria</taxon>
        <taxon>Candidatus Zambryskiibacteriota</taxon>
    </lineage>
</organism>
<dbReference type="AlphaFoldDB" id="A0A1G2UQW4"/>
<dbReference type="InterPro" id="IPR023346">
    <property type="entry name" value="Lysozyme-like_dom_sf"/>
</dbReference>
<dbReference type="SUPFAM" id="SSF53955">
    <property type="entry name" value="Lysozyme-like"/>
    <property type="match status" value="1"/>
</dbReference>
<evidence type="ECO:0000313" key="2">
    <source>
        <dbReference type="Proteomes" id="UP000176558"/>
    </source>
</evidence>
<dbReference type="Proteomes" id="UP000176558">
    <property type="component" value="Unassembled WGS sequence"/>
</dbReference>
<comment type="caution">
    <text evidence="1">The sequence shown here is derived from an EMBL/GenBank/DDBJ whole genome shotgun (WGS) entry which is preliminary data.</text>
</comment>
<accession>A0A1G2UQW4</accession>